<evidence type="ECO:0000256" key="2">
    <source>
        <dbReference type="ARBA" id="ARBA00022741"/>
    </source>
</evidence>
<accession>A0A0B2JVC3</accession>
<dbReference type="Proteomes" id="UP000030993">
    <property type="component" value="Unassembled WGS sequence"/>
</dbReference>
<keyword evidence="3" id="KW-0067">ATP-binding</keyword>
<evidence type="ECO:0000259" key="4">
    <source>
        <dbReference type="Pfam" id="PF03135"/>
    </source>
</evidence>
<evidence type="ECO:0000256" key="3">
    <source>
        <dbReference type="ARBA" id="ARBA00022840"/>
    </source>
</evidence>
<dbReference type="Gene3D" id="3.40.50.300">
    <property type="entry name" value="P-loop containing nucleotide triphosphate hydrolases"/>
    <property type="match status" value="2"/>
</dbReference>
<dbReference type="InterPro" id="IPR027417">
    <property type="entry name" value="P-loop_NTPase"/>
</dbReference>
<dbReference type="Pfam" id="PF03135">
    <property type="entry name" value="CagE_TrbE_VirB"/>
    <property type="match status" value="1"/>
</dbReference>
<proteinExistence type="inferred from homology"/>
<protein>
    <recommendedName>
        <fullName evidence="4">CagE TrbE VirB component of type IV transporter system central domain-containing protein</fullName>
    </recommendedName>
</protein>
<sequence length="819" mass="93652">MYRQDTFKRKKNLLKNIMPFGRVVEVERTFDKKVFLFTLICNKDGSLQTTWKYRGPDMDSTEKTQLALVTVQMNKLVMSLDSNWILYYEAQRSPSRDYDTDSFFPDPVSKAMDEERQRIFSSGHFYESDFFMTLYWLPRVDNEDKLKDMFIEGKKVNVSTFNEKVETFMSVVEKMFSAFVSLHIPVEVLSADETLTFLHSTFSDKHVKIKNPKKPLLFDHFMYDTPLYGGLAPRIGKKHIRVVSPLQYPGSTYFGMMDKLNKFDFSYRWCVRFACMSKKDNLSVLDKLNRQWTAKLQPILTKILNKLSGTPDDPSQNNKNATIKVYEAKDALDSVEQDITRYGFYSTCIIITDEDADAADEKAKIVRNLLNNSGFEAQIETVNAVDAWLSCIPGAVAHNERMPIISCGNLIHLIPFSAIWAGPMRNEHLKGPALLYTRTSGNTPFRLDLHIGDVGNSFIVGPTGSGKTVLLNMIEASFRKYKDATVFVFDKKASSIALTYGVGGNFYDIGNKKAKISFRPLADIDDPNELAWATEWLLYFVEKSNVEVTPEIKGYIRSSLVSVASRPRESRTITLFVQNLQNAKLKEVFYPICLDNSRGEKGEFGDIFDSEDEESLEFSSWQTFEMDYLMKTPSIVGPTLLYLFHKIDKIISKGVSPSLIVLDECWAFFDDPVFCPKIREWLREVRKCNAVIVFATQSPGDIVKSSLFNDVINSCVTRIFLPNPMAVEDKVKPMYETFGLNSREIYTIAMATPKSQYYYNSRIGSRIFNLALENCPLSLAYVAINKSDSEKATKIVTEYGKKEFNKHWLKYKGLEDVSI</sequence>
<dbReference type="STRING" id="82374.NZ47_12080"/>
<feature type="domain" description="CagE TrbE VirB component of type IV transporter system central" evidence="4">
    <location>
        <begin position="302"/>
        <end position="401"/>
    </location>
</feature>
<keyword evidence="6" id="KW-1185">Reference proteome</keyword>
<reference evidence="5 6" key="1">
    <citation type="journal article" date="2013" name="PLoS ONE">
        <title>Identification and characterization of three novel lipases belonging to families II and V from Anaerovibrio lipolyticus 5ST.</title>
        <authorList>
            <person name="Prive F."/>
            <person name="Kaderbhai N.N."/>
            <person name="Girdwood S."/>
            <person name="Worgan H.J."/>
            <person name="Pinloche E."/>
            <person name="Scollan N.D."/>
            <person name="Huws S.A."/>
            <person name="Newbold C.J."/>
        </authorList>
    </citation>
    <scope>NUCLEOTIDE SEQUENCE [LARGE SCALE GENOMIC DNA]</scope>
    <source>
        <strain evidence="5 6">5S</strain>
    </source>
</reference>
<dbReference type="GO" id="GO:0005524">
    <property type="term" value="F:ATP binding"/>
    <property type="evidence" value="ECO:0007669"/>
    <property type="project" value="UniProtKB-KW"/>
</dbReference>
<comment type="similarity">
    <text evidence="1">Belongs to the TrbE/VirB4 family.</text>
</comment>
<dbReference type="EMBL" id="JSCE01000220">
    <property type="protein sequence ID" value="KHM50668.1"/>
    <property type="molecule type" value="Genomic_DNA"/>
</dbReference>
<comment type="caution">
    <text evidence="5">The sequence shown here is derived from an EMBL/GenBank/DDBJ whole genome shotgun (WGS) entry which is preliminary data.</text>
</comment>
<dbReference type="PANTHER" id="PTHR30121">
    <property type="entry name" value="UNCHARACTERIZED PROTEIN YJGR-RELATED"/>
    <property type="match status" value="1"/>
</dbReference>
<name>A0A0B2JVC3_9FIRM</name>
<keyword evidence="2" id="KW-0547">Nucleotide-binding</keyword>
<gene>
    <name evidence="5" type="ORF">NZ47_12080</name>
</gene>
<dbReference type="PANTHER" id="PTHR30121:SF12">
    <property type="entry name" value="TYPE IV SECRETION SYSTEM PROTEIN CAGE"/>
    <property type="match status" value="1"/>
</dbReference>
<dbReference type="AlphaFoldDB" id="A0A0B2JVC3"/>
<evidence type="ECO:0000256" key="1">
    <source>
        <dbReference type="ARBA" id="ARBA00006512"/>
    </source>
</evidence>
<evidence type="ECO:0000313" key="5">
    <source>
        <dbReference type="EMBL" id="KHM50668.1"/>
    </source>
</evidence>
<dbReference type="SUPFAM" id="SSF52540">
    <property type="entry name" value="P-loop containing nucleoside triphosphate hydrolases"/>
    <property type="match status" value="1"/>
</dbReference>
<evidence type="ECO:0000313" key="6">
    <source>
        <dbReference type="Proteomes" id="UP000030993"/>
    </source>
</evidence>
<dbReference type="InterPro" id="IPR051162">
    <property type="entry name" value="T4SS_component"/>
</dbReference>
<organism evidence="5 6">
    <name type="scientific">Anaerovibrio lipolyticus</name>
    <dbReference type="NCBI Taxonomy" id="82374"/>
    <lineage>
        <taxon>Bacteria</taxon>
        <taxon>Bacillati</taxon>
        <taxon>Bacillota</taxon>
        <taxon>Negativicutes</taxon>
        <taxon>Selenomonadales</taxon>
        <taxon>Selenomonadaceae</taxon>
        <taxon>Anaerovibrio</taxon>
    </lineage>
</organism>
<dbReference type="InterPro" id="IPR018145">
    <property type="entry name" value="CagE_TrbE_VirB_cntrl_dom"/>
</dbReference>